<sequence>MKKSVLKSVLAAVAVVMTSCTTTANAQTTGNTKYIYGQNDTNTTVYTLNEDGKTLTRKLKYEYKHDENGQVIEKKAYRWDAYRELWEPAYLLTVTSGTYEIKLNYAEWNARENVFNHNKQESIYREDNNANLLADTQNKK</sequence>
<keyword evidence="4" id="KW-1185">Reference proteome</keyword>
<dbReference type="STRING" id="1235788.C802_00600"/>
<comment type="caution">
    <text evidence="2">The sequence shown here is derived from an EMBL/GenBank/DDBJ whole genome shotgun (WGS) entry which is preliminary data.</text>
</comment>
<dbReference type="Pfam" id="PF12930">
    <property type="entry name" value="DUF3836"/>
    <property type="match status" value="1"/>
</dbReference>
<dbReference type="RefSeq" id="WP_016275080.1">
    <property type="nucleotide sequence ID" value="NZ_CAJUNV010000035.1"/>
</dbReference>
<dbReference type="InterPro" id="IPR024339">
    <property type="entry name" value="DUF3836"/>
</dbReference>
<dbReference type="AlphaFoldDB" id="R9ICM5"/>
<dbReference type="GeneID" id="82155990"/>
<evidence type="ECO:0000256" key="1">
    <source>
        <dbReference type="SAM" id="SignalP"/>
    </source>
</evidence>
<feature type="chain" id="PRO_5044738444" evidence="1">
    <location>
        <begin position="27"/>
        <end position="140"/>
    </location>
</feature>
<dbReference type="PROSITE" id="PS51257">
    <property type="entry name" value="PROKAR_LIPOPROTEIN"/>
    <property type="match status" value="1"/>
</dbReference>
<feature type="signal peptide" evidence="1">
    <location>
        <begin position="1"/>
        <end position="26"/>
    </location>
</feature>
<dbReference type="Proteomes" id="UP000014200">
    <property type="component" value="Unassembled WGS sequence"/>
</dbReference>
<organism evidence="2 4">
    <name type="scientific">Phocaeicola sartorii</name>
    <dbReference type="NCBI Taxonomy" id="671267"/>
    <lineage>
        <taxon>Bacteria</taxon>
        <taxon>Pseudomonadati</taxon>
        <taxon>Bacteroidota</taxon>
        <taxon>Bacteroidia</taxon>
        <taxon>Bacteroidales</taxon>
        <taxon>Bacteroidaceae</taxon>
        <taxon>Phocaeicola</taxon>
    </lineage>
</organism>
<dbReference type="Proteomes" id="UP000310760">
    <property type="component" value="Unassembled WGS sequence"/>
</dbReference>
<reference evidence="3 5" key="2">
    <citation type="submission" date="2019-04" db="EMBL/GenBank/DDBJ databases">
        <title>Microbes associate with the intestines of laboratory mice.</title>
        <authorList>
            <person name="Navarre W."/>
            <person name="Wong E."/>
            <person name="Huang K."/>
            <person name="Tropini C."/>
            <person name="Ng K."/>
            <person name="Yu B."/>
        </authorList>
    </citation>
    <scope>NUCLEOTIDE SEQUENCE [LARGE SCALE GENOMIC DNA]</scope>
    <source>
        <strain evidence="3 5">NM22_B1</strain>
    </source>
</reference>
<evidence type="ECO:0000313" key="2">
    <source>
        <dbReference type="EMBL" id="EOS15266.1"/>
    </source>
</evidence>
<evidence type="ECO:0000313" key="4">
    <source>
        <dbReference type="Proteomes" id="UP000014200"/>
    </source>
</evidence>
<accession>R9ICM5</accession>
<evidence type="ECO:0000313" key="5">
    <source>
        <dbReference type="Proteomes" id="UP000310760"/>
    </source>
</evidence>
<reference evidence="2 4" key="1">
    <citation type="submission" date="2013-04" db="EMBL/GenBank/DDBJ databases">
        <title>The Genome Sequence of Bacteroides massiliensis dnLKV3.</title>
        <authorList>
            <consortium name="The Broad Institute Genomics Platform"/>
            <consortium name="The Broad Institute Genome Sequencing Center for Infectious Disease"/>
            <person name="Earl A."/>
            <person name="Xavier R."/>
            <person name="Kuhn K."/>
            <person name="Stappenbeck T."/>
            <person name="Walker B."/>
            <person name="Young S."/>
            <person name="Zeng Q."/>
            <person name="Gargeya S."/>
            <person name="Fitzgerald M."/>
            <person name="Haas B."/>
            <person name="Abouelleil A."/>
            <person name="Allen A.W."/>
            <person name="Alvarado L."/>
            <person name="Arachchi H.M."/>
            <person name="Berlin A.M."/>
            <person name="Chapman S.B."/>
            <person name="Gainer-Dewar J."/>
            <person name="Goldberg J."/>
            <person name="Griggs A."/>
            <person name="Gujja S."/>
            <person name="Hansen M."/>
            <person name="Howarth C."/>
            <person name="Imamovic A."/>
            <person name="Ireland A."/>
            <person name="Larimer J."/>
            <person name="McCowan C."/>
            <person name="Murphy C."/>
            <person name="Pearson M."/>
            <person name="Poon T.W."/>
            <person name="Priest M."/>
            <person name="Roberts A."/>
            <person name="Saif S."/>
            <person name="Shea T."/>
            <person name="Sisk P."/>
            <person name="Sykes S."/>
            <person name="Wortman J."/>
            <person name="Nusbaum C."/>
            <person name="Birren B."/>
        </authorList>
    </citation>
    <scope>NUCLEOTIDE SEQUENCE [LARGE SCALE GENOMIC DNA]</scope>
    <source>
        <strain evidence="4">dnLKV3</strain>
        <strain evidence="2">DnLKV3</strain>
    </source>
</reference>
<dbReference type="OrthoDB" id="996844at2"/>
<dbReference type="HOGENOM" id="CLU_133247_0_0_10"/>
<gene>
    <name evidence="2" type="ORF">C802_00600</name>
    <name evidence="3" type="ORF">E5339_13520</name>
</gene>
<keyword evidence="1" id="KW-0732">Signal</keyword>
<evidence type="ECO:0000313" key="3">
    <source>
        <dbReference type="EMBL" id="TGY69277.1"/>
    </source>
</evidence>
<dbReference type="PATRIC" id="fig|1235788.3.peg.598"/>
<protein>
    <submittedName>
        <fullName evidence="3">DUF3836 domain-containing protein</fullName>
    </submittedName>
</protein>
<dbReference type="Gene3D" id="2.40.128.720">
    <property type="match status" value="1"/>
</dbReference>
<proteinExistence type="predicted"/>
<dbReference type="EMBL" id="SRYJ01000030">
    <property type="protein sequence ID" value="TGY69277.1"/>
    <property type="molecule type" value="Genomic_DNA"/>
</dbReference>
<name>R9ICM5_9BACT</name>
<dbReference type="EMBL" id="ASSP01000005">
    <property type="protein sequence ID" value="EOS15266.1"/>
    <property type="molecule type" value="Genomic_DNA"/>
</dbReference>